<accession>A0A1Q5T9I5</accession>
<dbReference type="EMBL" id="MNBE01000697">
    <property type="protein sequence ID" value="OKO96873.1"/>
    <property type="molecule type" value="Genomic_DNA"/>
</dbReference>
<name>A0A1Q5T9I5_9EURO</name>
<organism evidence="3 4">
    <name type="scientific">Penicillium subrubescens</name>
    <dbReference type="NCBI Taxonomy" id="1316194"/>
    <lineage>
        <taxon>Eukaryota</taxon>
        <taxon>Fungi</taxon>
        <taxon>Dikarya</taxon>
        <taxon>Ascomycota</taxon>
        <taxon>Pezizomycotina</taxon>
        <taxon>Eurotiomycetes</taxon>
        <taxon>Eurotiomycetidae</taxon>
        <taxon>Eurotiales</taxon>
        <taxon>Aspergillaceae</taxon>
        <taxon>Penicillium</taxon>
    </lineage>
</organism>
<evidence type="ECO:0000313" key="4">
    <source>
        <dbReference type="Proteomes" id="UP000186955"/>
    </source>
</evidence>
<evidence type="ECO:0000256" key="1">
    <source>
        <dbReference type="SAM" id="MobiDB-lite"/>
    </source>
</evidence>
<gene>
    <name evidence="3" type="ORF">PENSUB_10427</name>
</gene>
<feature type="region of interest" description="Disordered" evidence="1">
    <location>
        <begin position="294"/>
        <end position="321"/>
    </location>
</feature>
<dbReference type="SMART" id="SM00355">
    <property type="entry name" value="ZnF_C2H2"/>
    <property type="match status" value="2"/>
</dbReference>
<reference evidence="3 4" key="1">
    <citation type="submission" date="2016-10" db="EMBL/GenBank/DDBJ databases">
        <title>Genome sequence of the ascomycete fungus Penicillium subrubescens.</title>
        <authorList>
            <person name="De Vries R.P."/>
            <person name="Peng M."/>
            <person name="Dilokpimol A."/>
            <person name="Hilden K."/>
            <person name="Makela M.R."/>
            <person name="Grigoriev I."/>
            <person name="Riley R."/>
            <person name="Granchi Z."/>
        </authorList>
    </citation>
    <scope>NUCLEOTIDE SEQUENCE [LARGE SCALE GENOMIC DNA]</scope>
    <source>
        <strain evidence="3 4">CBS 132785</strain>
    </source>
</reference>
<feature type="domain" description="C2H2-type" evidence="2">
    <location>
        <begin position="250"/>
        <end position="272"/>
    </location>
</feature>
<dbReference type="Pfam" id="PF26082">
    <property type="entry name" value="zf-C2H2_AcuF"/>
    <property type="match status" value="1"/>
</dbReference>
<dbReference type="InterPro" id="IPR058925">
    <property type="entry name" value="zf-C2H2_AcuF"/>
</dbReference>
<keyword evidence="4" id="KW-1185">Reference proteome</keyword>
<dbReference type="Gene3D" id="3.30.160.60">
    <property type="entry name" value="Classic Zinc Finger"/>
    <property type="match status" value="1"/>
</dbReference>
<dbReference type="PANTHER" id="PTHR35391:SF7">
    <property type="entry name" value="C2H2-TYPE DOMAIN-CONTAINING PROTEIN"/>
    <property type="match status" value="1"/>
</dbReference>
<feature type="domain" description="C2H2-type" evidence="2">
    <location>
        <begin position="210"/>
        <end position="237"/>
    </location>
</feature>
<comment type="caution">
    <text evidence="3">The sequence shown here is derived from an EMBL/GenBank/DDBJ whole genome shotgun (WGS) entry which is preliminary data.</text>
</comment>
<dbReference type="PANTHER" id="PTHR35391">
    <property type="entry name" value="C2H2-TYPE DOMAIN-CONTAINING PROTEIN-RELATED"/>
    <property type="match status" value="1"/>
</dbReference>
<dbReference type="Proteomes" id="UP000186955">
    <property type="component" value="Unassembled WGS sequence"/>
</dbReference>
<evidence type="ECO:0000313" key="3">
    <source>
        <dbReference type="EMBL" id="OKO96873.1"/>
    </source>
</evidence>
<dbReference type="InterPro" id="IPR013087">
    <property type="entry name" value="Znf_C2H2_type"/>
</dbReference>
<dbReference type="STRING" id="1316194.A0A1Q5T9I5"/>
<sequence length="321" mass="36763">MDLQDITGDTSDTGVSDDELEFDPAEEVQLIYSDLLHTITRLYEMSIIIRKPSAHDRFRQIQKSDYSEFEFYDRQHVYAKYPHADFGILDRLGVAISKRRALLKYRERHRQKLGYGADGEDGKSTAPSETVATEFVDPALHSWDTQSESDQSMTSYGNLKTDGDQEIAHLNPPEDAMTGKPFECELCYHIIKVSGRQPWMRHVFTDLMPYVCIFPDCKTADRVYERRHQWVEHLKSHTGPSLDQRPSRDTACPLCQKTATRGSDLDRHIARHLESLCLFAVPRSLFEDWSVPALENEEEESSPSSLDEGHAEAEEVGDSYI</sequence>
<protein>
    <recommendedName>
        <fullName evidence="2">C2H2-type domain-containing protein</fullName>
    </recommendedName>
</protein>
<dbReference type="AlphaFoldDB" id="A0A1Q5T9I5"/>
<evidence type="ECO:0000259" key="2">
    <source>
        <dbReference type="SMART" id="SM00355"/>
    </source>
</evidence>
<proteinExistence type="predicted"/>